<feature type="compositionally biased region" description="Pro residues" evidence="1">
    <location>
        <begin position="104"/>
        <end position="115"/>
    </location>
</feature>
<dbReference type="RefSeq" id="WP_371838041.1">
    <property type="nucleotide sequence ID" value="NZ_JBGMEK010000008.1"/>
</dbReference>
<dbReference type="Proteomes" id="UP001569428">
    <property type="component" value="Unassembled WGS sequence"/>
</dbReference>
<feature type="region of interest" description="Disordered" evidence="1">
    <location>
        <begin position="64"/>
        <end position="143"/>
    </location>
</feature>
<gene>
    <name evidence="2" type="ORF">ACCI49_05905</name>
</gene>
<name>A0ABV4NWF5_9GAMM</name>
<sequence>MSHVYVLTNQHQQFLSKSGEWLDGREPNKLFRSEHKDVAINQMFEANTRDVSLRIELLQCELNTKGHPLVPEDSLADISETQGDPEIEPATPEEIPGEDTPEVDPQPQPEIPPEQAPEVTPEQAPDETPAQPGENKSESESAA</sequence>
<evidence type="ECO:0000313" key="2">
    <source>
        <dbReference type="EMBL" id="MFA0810451.1"/>
    </source>
</evidence>
<protein>
    <submittedName>
        <fullName evidence="2">Uncharacterized protein</fullName>
    </submittedName>
</protein>
<reference evidence="2 3" key="1">
    <citation type="submission" date="2024-08" db="EMBL/GenBank/DDBJ databases">
        <authorList>
            <person name="Ishaq N."/>
        </authorList>
    </citation>
    <scope>NUCLEOTIDE SEQUENCE [LARGE SCALE GENOMIC DNA]</scope>
    <source>
        <strain evidence="2 3">DSM 18651</strain>
    </source>
</reference>
<evidence type="ECO:0000256" key="1">
    <source>
        <dbReference type="SAM" id="MobiDB-lite"/>
    </source>
</evidence>
<accession>A0ABV4NWF5</accession>
<dbReference type="EMBL" id="JBGMEK010000008">
    <property type="protein sequence ID" value="MFA0810451.1"/>
    <property type="molecule type" value="Genomic_DNA"/>
</dbReference>
<comment type="caution">
    <text evidence="2">The sequence shown here is derived from an EMBL/GenBank/DDBJ whole genome shotgun (WGS) entry which is preliminary data.</text>
</comment>
<evidence type="ECO:0000313" key="3">
    <source>
        <dbReference type="Proteomes" id="UP001569428"/>
    </source>
</evidence>
<keyword evidence="3" id="KW-1185">Reference proteome</keyword>
<proteinExistence type="predicted"/>
<organism evidence="2 3">
    <name type="scientific">Microbulbifer epialgicus</name>
    <dbReference type="NCBI Taxonomy" id="393907"/>
    <lineage>
        <taxon>Bacteria</taxon>
        <taxon>Pseudomonadati</taxon>
        <taxon>Pseudomonadota</taxon>
        <taxon>Gammaproteobacteria</taxon>
        <taxon>Cellvibrionales</taxon>
        <taxon>Microbulbiferaceae</taxon>
        <taxon>Microbulbifer</taxon>
    </lineage>
</organism>